<organism evidence="8 9">
    <name type="scientific">Cryptolaemus montrouzieri</name>
    <dbReference type="NCBI Taxonomy" id="559131"/>
    <lineage>
        <taxon>Eukaryota</taxon>
        <taxon>Metazoa</taxon>
        <taxon>Ecdysozoa</taxon>
        <taxon>Arthropoda</taxon>
        <taxon>Hexapoda</taxon>
        <taxon>Insecta</taxon>
        <taxon>Pterygota</taxon>
        <taxon>Neoptera</taxon>
        <taxon>Endopterygota</taxon>
        <taxon>Coleoptera</taxon>
        <taxon>Polyphaga</taxon>
        <taxon>Cucujiformia</taxon>
        <taxon>Coccinelloidea</taxon>
        <taxon>Coccinellidae</taxon>
        <taxon>Scymninae</taxon>
        <taxon>Scymnini</taxon>
        <taxon>Cryptolaemus</taxon>
    </lineage>
</organism>
<dbReference type="InterPro" id="IPR036259">
    <property type="entry name" value="MFS_trans_sf"/>
</dbReference>
<keyword evidence="5 6" id="KW-0472">Membrane</keyword>
<evidence type="ECO:0000256" key="3">
    <source>
        <dbReference type="ARBA" id="ARBA00022692"/>
    </source>
</evidence>
<dbReference type="AlphaFoldDB" id="A0ABD2PCE8"/>
<comment type="caution">
    <text evidence="8">The sequence shown here is derived from an EMBL/GenBank/DDBJ whole genome shotgun (WGS) entry which is preliminary data.</text>
</comment>
<dbReference type="EMBL" id="JABFTP020000185">
    <property type="protein sequence ID" value="KAL3288614.1"/>
    <property type="molecule type" value="Genomic_DNA"/>
</dbReference>
<keyword evidence="3 6" id="KW-0812">Transmembrane</keyword>
<feature type="domain" description="Major facilitator superfamily (MFS) profile" evidence="7">
    <location>
        <begin position="7"/>
        <end position="397"/>
    </location>
</feature>
<dbReference type="Proteomes" id="UP001516400">
    <property type="component" value="Unassembled WGS sequence"/>
</dbReference>
<feature type="transmembrane region" description="Helical" evidence="6">
    <location>
        <begin position="256"/>
        <end position="275"/>
    </location>
</feature>
<dbReference type="PROSITE" id="PS50850">
    <property type="entry name" value="MFS"/>
    <property type="match status" value="1"/>
</dbReference>
<sequence>MVSLISSLNKLRIVLLLETLCFSILIVAFFPHISALGGSQMYLGSIMSAMSLVGIIWNPIIGSLGDTYGLKFILVKMIATCASSYFLLVISDSLVVIFLARVLAAFSGPIIPMTNTYASEILKKEEQSSYYSKLPAVMSVSFIVGSLLAGFLSEFNHGYKLCFLVMMSFNLINIGIIYTLPDTKAKSEKQQESLPLLEIAKREVKNAVVKLINVNWKEYSDIFAVKFCFELAFALFYRSLSPSFLTFGVIGRSMGYVFTFMSFCTIIANIVFVNLKKTTYSEDKFGSKRLYHSALMLFITSFILSFSNSVTFFASGLIPLAVARTFADSTFTEALLAKASEEHKGGVTGAFESITSFCGMVTPIAAGILNDLYGLKFTLIISMVPTGSSIFLANRLA</sequence>
<keyword evidence="4 6" id="KW-1133">Transmembrane helix</keyword>
<protein>
    <recommendedName>
        <fullName evidence="7">Major facilitator superfamily (MFS) profile domain-containing protein</fullName>
    </recommendedName>
</protein>
<feature type="transmembrane region" description="Helical" evidence="6">
    <location>
        <begin position="295"/>
        <end position="322"/>
    </location>
</feature>
<keyword evidence="2" id="KW-0813">Transport</keyword>
<name>A0ABD2PCE8_9CUCU</name>
<evidence type="ECO:0000256" key="6">
    <source>
        <dbReference type="SAM" id="Phobius"/>
    </source>
</evidence>
<feature type="transmembrane region" description="Helical" evidence="6">
    <location>
        <begin position="12"/>
        <end position="30"/>
    </location>
</feature>
<dbReference type="PANTHER" id="PTHR23504">
    <property type="entry name" value="MAJOR FACILITATOR SUPERFAMILY DOMAIN-CONTAINING PROTEIN 10"/>
    <property type="match status" value="1"/>
</dbReference>
<evidence type="ECO:0000313" key="8">
    <source>
        <dbReference type="EMBL" id="KAL3288614.1"/>
    </source>
</evidence>
<dbReference type="InterPro" id="IPR001958">
    <property type="entry name" value="Tet-R_TetA/multi-R_MdtG-like"/>
</dbReference>
<keyword evidence="9" id="KW-1185">Reference proteome</keyword>
<evidence type="ECO:0000256" key="4">
    <source>
        <dbReference type="ARBA" id="ARBA00022989"/>
    </source>
</evidence>
<dbReference type="PANTHER" id="PTHR23504:SF14">
    <property type="entry name" value="MAJOR FACILITATOR SUPERFAMILY DOMAIN-CONTAINING PROTEIN 9"/>
    <property type="match status" value="1"/>
</dbReference>
<feature type="transmembrane region" description="Helical" evidence="6">
    <location>
        <begin position="158"/>
        <end position="180"/>
    </location>
</feature>
<evidence type="ECO:0000259" key="7">
    <source>
        <dbReference type="PROSITE" id="PS50850"/>
    </source>
</evidence>
<feature type="transmembrane region" description="Helical" evidence="6">
    <location>
        <begin position="134"/>
        <end position="152"/>
    </location>
</feature>
<feature type="transmembrane region" description="Helical" evidence="6">
    <location>
        <begin position="42"/>
        <end position="61"/>
    </location>
</feature>
<dbReference type="PRINTS" id="PR01035">
    <property type="entry name" value="TCRTETA"/>
</dbReference>
<evidence type="ECO:0000313" key="9">
    <source>
        <dbReference type="Proteomes" id="UP001516400"/>
    </source>
</evidence>
<evidence type="ECO:0000256" key="5">
    <source>
        <dbReference type="ARBA" id="ARBA00023136"/>
    </source>
</evidence>
<dbReference type="Gene3D" id="1.20.1250.20">
    <property type="entry name" value="MFS general substrate transporter like domains"/>
    <property type="match status" value="1"/>
</dbReference>
<gene>
    <name evidence="8" type="ORF">HHI36_003051</name>
</gene>
<comment type="subcellular location">
    <subcellularLocation>
        <location evidence="1">Membrane</location>
        <topology evidence="1">Multi-pass membrane protein</topology>
    </subcellularLocation>
</comment>
<feature type="transmembrane region" description="Helical" evidence="6">
    <location>
        <begin position="94"/>
        <end position="113"/>
    </location>
</feature>
<dbReference type="Pfam" id="PF07690">
    <property type="entry name" value="MFS_1"/>
    <property type="match status" value="1"/>
</dbReference>
<dbReference type="InterPro" id="IPR020846">
    <property type="entry name" value="MFS_dom"/>
</dbReference>
<evidence type="ECO:0000256" key="1">
    <source>
        <dbReference type="ARBA" id="ARBA00004141"/>
    </source>
</evidence>
<evidence type="ECO:0000256" key="2">
    <source>
        <dbReference type="ARBA" id="ARBA00022448"/>
    </source>
</evidence>
<dbReference type="SUPFAM" id="SSF103473">
    <property type="entry name" value="MFS general substrate transporter"/>
    <property type="match status" value="1"/>
</dbReference>
<dbReference type="InterPro" id="IPR011701">
    <property type="entry name" value="MFS"/>
</dbReference>
<dbReference type="GO" id="GO:0016020">
    <property type="term" value="C:membrane"/>
    <property type="evidence" value="ECO:0007669"/>
    <property type="project" value="UniProtKB-SubCell"/>
</dbReference>
<feature type="transmembrane region" description="Helical" evidence="6">
    <location>
        <begin position="373"/>
        <end position="393"/>
    </location>
</feature>
<proteinExistence type="predicted"/>
<accession>A0ABD2PCE8</accession>
<reference evidence="8 9" key="1">
    <citation type="journal article" date="2021" name="BMC Biol.">
        <title>Horizontally acquired antibacterial genes associated with adaptive radiation of ladybird beetles.</title>
        <authorList>
            <person name="Li H.S."/>
            <person name="Tang X.F."/>
            <person name="Huang Y.H."/>
            <person name="Xu Z.Y."/>
            <person name="Chen M.L."/>
            <person name="Du X.Y."/>
            <person name="Qiu B.Y."/>
            <person name="Chen P.T."/>
            <person name="Zhang W."/>
            <person name="Slipinski A."/>
            <person name="Escalona H.E."/>
            <person name="Waterhouse R.M."/>
            <person name="Zwick A."/>
            <person name="Pang H."/>
        </authorList>
    </citation>
    <scope>NUCLEOTIDE SEQUENCE [LARGE SCALE GENOMIC DNA]</scope>
    <source>
        <strain evidence="8">SYSU2018</strain>
    </source>
</reference>